<accession>A0A9P7A5J4</accession>
<organism evidence="2 3">
    <name type="scientific">Suillus placidus</name>
    <dbReference type="NCBI Taxonomy" id="48579"/>
    <lineage>
        <taxon>Eukaryota</taxon>
        <taxon>Fungi</taxon>
        <taxon>Dikarya</taxon>
        <taxon>Basidiomycota</taxon>
        <taxon>Agaricomycotina</taxon>
        <taxon>Agaricomycetes</taxon>
        <taxon>Agaricomycetidae</taxon>
        <taxon>Boletales</taxon>
        <taxon>Suillineae</taxon>
        <taxon>Suillaceae</taxon>
        <taxon>Suillus</taxon>
    </lineage>
</organism>
<comment type="caution">
    <text evidence="2">The sequence shown here is derived from an EMBL/GenBank/DDBJ whole genome shotgun (WGS) entry which is preliminary data.</text>
</comment>
<dbReference type="AlphaFoldDB" id="A0A9P7A5J4"/>
<keyword evidence="3" id="KW-1185">Reference proteome</keyword>
<feature type="compositionally biased region" description="Low complexity" evidence="1">
    <location>
        <begin position="43"/>
        <end position="59"/>
    </location>
</feature>
<evidence type="ECO:0000313" key="2">
    <source>
        <dbReference type="EMBL" id="KAG1782889.1"/>
    </source>
</evidence>
<name>A0A9P7A5J4_9AGAM</name>
<evidence type="ECO:0000256" key="1">
    <source>
        <dbReference type="SAM" id="MobiDB-lite"/>
    </source>
</evidence>
<protein>
    <submittedName>
        <fullName evidence="2">Uncharacterized protein</fullName>
    </submittedName>
</protein>
<feature type="compositionally biased region" description="Basic and acidic residues" evidence="1">
    <location>
        <begin position="1"/>
        <end position="15"/>
    </location>
</feature>
<evidence type="ECO:0000313" key="3">
    <source>
        <dbReference type="Proteomes" id="UP000714275"/>
    </source>
</evidence>
<reference evidence="2" key="1">
    <citation type="journal article" date="2020" name="New Phytol.">
        <title>Comparative genomics reveals dynamic genome evolution in host specialist ectomycorrhizal fungi.</title>
        <authorList>
            <person name="Lofgren L.A."/>
            <person name="Nguyen N.H."/>
            <person name="Vilgalys R."/>
            <person name="Ruytinx J."/>
            <person name="Liao H.L."/>
            <person name="Branco S."/>
            <person name="Kuo A."/>
            <person name="LaButti K."/>
            <person name="Lipzen A."/>
            <person name="Andreopoulos W."/>
            <person name="Pangilinan J."/>
            <person name="Riley R."/>
            <person name="Hundley H."/>
            <person name="Na H."/>
            <person name="Barry K."/>
            <person name="Grigoriev I.V."/>
            <person name="Stajich J.E."/>
            <person name="Kennedy P.G."/>
        </authorList>
    </citation>
    <scope>NUCLEOTIDE SEQUENCE</scope>
    <source>
        <strain evidence="2">DOB743</strain>
    </source>
</reference>
<dbReference type="EMBL" id="JABBWD010000002">
    <property type="protein sequence ID" value="KAG1782889.1"/>
    <property type="molecule type" value="Genomic_DNA"/>
</dbReference>
<sequence length="137" mass="14287">MHDTALTKGQDEPVRESPAPAAARTANCPSSMLTEGQDEPARKSPAPAAAHTANHPSPTLTEGQDEPVRESPAPAAARTADDLSTLPQPFDMASASGLGPDSFIPPFSNGSDMPDFGFYVPRDSDTSASDFSFWAAV</sequence>
<gene>
    <name evidence="2" type="ORF">EV702DRAFT_1040707</name>
</gene>
<proteinExistence type="predicted"/>
<feature type="region of interest" description="Disordered" evidence="1">
    <location>
        <begin position="1"/>
        <end position="107"/>
    </location>
</feature>
<dbReference type="Proteomes" id="UP000714275">
    <property type="component" value="Unassembled WGS sequence"/>
</dbReference>